<name>A0A7Z0S753_9STRE</name>
<dbReference type="InterPro" id="IPR000600">
    <property type="entry name" value="ROK"/>
</dbReference>
<evidence type="ECO:0000256" key="1">
    <source>
        <dbReference type="ARBA" id="ARBA00006479"/>
    </source>
</evidence>
<dbReference type="EMBL" id="JACBXX010000227">
    <property type="protein sequence ID" value="NYS97415.1"/>
    <property type="molecule type" value="Genomic_DNA"/>
</dbReference>
<dbReference type="PANTHER" id="PTHR18964">
    <property type="entry name" value="ROK (REPRESSOR, ORF, KINASE) FAMILY"/>
    <property type="match status" value="1"/>
</dbReference>
<sequence>MKKIIGIDIGGTSIKADLYDENGKSFQEYREVETHIDYENQSNDILDQVCQLVEDYQQTHVIDGVGISSAGVVDSRQGSIAYAGYTIPGYIGVNFVETIGQRFQLPVAVENDVNSAALGETWLGQAKDLSSVVMITVGTGIGGAIVLDGQIVTGHNFTAGEVGYLPIKGQDWQNGASATALVRLYESKSGKNQQDGRSFFTALEAGDPAAEEALESFLDHLTEGILTISYLLNPEAFIIGGGIFARADLLLPKIKAALVAKVQDERFLPKQLLAASLGNAAGRLGAVKHFLTQYPLQG</sequence>
<dbReference type="Proteomes" id="UP000589521">
    <property type="component" value="Unassembled WGS sequence"/>
</dbReference>
<accession>A0A7Z0S753</accession>
<dbReference type="SUPFAM" id="SSF53067">
    <property type="entry name" value="Actin-like ATPase domain"/>
    <property type="match status" value="1"/>
</dbReference>
<comment type="caution">
    <text evidence="2">The sequence shown here is derived from an EMBL/GenBank/DDBJ whole genome shotgun (WGS) entry which is preliminary data.</text>
</comment>
<dbReference type="CDD" id="cd24068">
    <property type="entry name" value="ASKHA_NBD_ROK_FnNanK-like"/>
    <property type="match status" value="1"/>
</dbReference>
<reference evidence="2 3" key="1">
    <citation type="submission" date="2020-07" db="EMBL/GenBank/DDBJ databases">
        <title>MOT database genomes.</title>
        <authorList>
            <person name="Joseph S."/>
            <person name="Aduse-Opoku J."/>
            <person name="Hashim A."/>
            <person name="Wade W."/>
            <person name="Curtis M."/>
        </authorList>
    </citation>
    <scope>NUCLEOTIDE SEQUENCE [LARGE SCALE GENOMIC DNA]</scope>
    <source>
        <strain evidence="2 3">STR</strain>
    </source>
</reference>
<dbReference type="Gene3D" id="3.30.420.40">
    <property type="match status" value="2"/>
</dbReference>
<dbReference type="Pfam" id="PF00480">
    <property type="entry name" value="ROK"/>
    <property type="match status" value="1"/>
</dbReference>
<evidence type="ECO:0000313" key="2">
    <source>
        <dbReference type="EMBL" id="NYS97415.1"/>
    </source>
</evidence>
<proteinExistence type="inferred from homology"/>
<dbReference type="AlphaFoldDB" id="A0A7Z0S753"/>
<dbReference type="InterPro" id="IPR043129">
    <property type="entry name" value="ATPase_NBD"/>
</dbReference>
<protein>
    <submittedName>
        <fullName evidence="2">ROK family protein</fullName>
    </submittedName>
</protein>
<comment type="similarity">
    <text evidence="1">Belongs to the ROK (NagC/XylR) family.</text>
</comment>
<organism evidence="2 3">
    <name type="scientific">Streptococcus danieliae</name>
    <dbReference type="NCBI Taxonomy" id="747656"/>
    <lineage>
        <taxon>Bacteria</taxon>
        <taxon>Bacillati</taxon>
        <taxon>Bacillota</taxon>
        <taxon>Bacilli</taxon>
        <taxon>Lactobacillales</taxon>
        <taxon>Streptococcaceae</taxon>
        <taxon>Streptococcus</taxon>
    </lineage>
</organism>
<evidence type="ECO:0000313" key="3">
    <source>
        <dbReference type="Proteomes" id="UP000589521"/>
    </source>
</evidence>
<dbReference type="RefSeq" id="WP_179925954.1">
    <property type="nucleotide sequence ID" value="NZ_JACBXX010000227.1"/>
</dbReference>
<gene>
    <name evidence="2" type="ORF">HZY94_09690</name>
</gene>
<dbReference type="PANTHER" id="PTHR18964:SF165">
    <property type="entry name" value="BETA-GLUCOSIDE KINASE"/>
    <property type="match status" value="1"/>
</dbReference>